<keyword evidence="3" id="KW-0547">Nucleotide-binding</keyword>
<proteinExistence type="inferred from homology"/>
<dbReference type="InterPro" id="IPR003439">
    <property type="entry name" value="ABC_transporter-like_ATP-bd"/>
</dbReference>
<dbReference type="PANTHER" id="PTHR43820:SF4">
    <property type="entry name" value="HIGH-AFFINITY BRANCHED-CHAIN AMINO ACID TRANSPORT ATP-BINDING PROTEIN LIVF"/>
    <property type="match status" value="1"/>
</dbReference>
<sequence length="244" mass="26845">MLDVKGLHSFYGTIEALHGVEIEVNDREIVALIGSNGAGKTTLLNSISGHVTKTGSIHFQGKDITKLAPHKISRSSLLQVPEGHHVFPGLTVEQNLLVGTTAEKGIRLRAGDNRELLDMVYEIFPRLLERRKQLAWSLSGGEQQMLAIGRALMGKPKLLMLDEPSMGLAPLIIDELFEKIVEINKNGTPVLLVEQNAHLALSVSERAYIMERGNITLSGKSADLLHDSRVTEAYLGKQKKEQEN</sequence>
<dbReference type="GO" id="GO:0016887">
    <property type="term" value="F:ATP hydrolysis activity"/>
    <property type="evidence" value="ECO:0007669"/>
    <property type="project" value="InterPro"/>
</dbReference>
<evidence type="ECO:0000313" key="7">
    <source>
        <dbReference type="EMBL" id="MDI9241470.1"/>
    </source>
</evidence>
<dbReference type="InterPro" id="IPR017871">
    <property type="entry name" value="ABC_transporter-like_CS"/>
</dbReference>
<dbReference type="GO" id="GO:0015658">
    <property type="term" value="F:branched-chain amino acid transmembrane transporter activity"/>
    <property type="evidence" value="ECO:0007669"/>
    <property type="project" value="TreeGrafter"/>
</dbReference>
<dbReference type="Pfam" id="PF00005">
    <property type="entry name" value="ABC_tran"/>
    <property type="match status" value="1"/>
</dbReference>
<dbReference type="PROSITE" id="PS00211">
    <property type="entry name" value="ABC_TRANSPORTER_1"/>
    <property type="match status" value="1"/>
</dbReference>
<dbReference type="SMART" id="SM00382">
    <property type="entry name" value="AAA"/>
    <property type="match status" value="1"/>
</dbReference>
<dbReference type="CDD" id="cd03224">
    <property type="entry name" value="ABC_TM1139_LivF_branched"/>
    <property type="match status" value="1"/>
</dbReference>
<evidence type="ECO:0000256" key="1">
    <source>
        <dbReference type="ARBA" id="ARBA00005417"/>
    </source>
</evidence>
<dbReference type="RefSeq" id="WP_283229982.1">
    <property type="nucleotide sequence ID" value="NZ_JASGBQ010000003.1"/>
</dbReference>
<evidence type="ECO:0000256" key="3">
    <source>
        <dbReference type="ARBA" id="ARBA00022741"/>
    </source>
</evidence>
<evidence type="ECO:0000256" key="5">
    <source>
        <dbReference type="ARBA" id="ARBA00022970"/>
    </source>
</evidence>
<dbReference type="EMBL" id="JASGBQ010000003">
    <property type="protein sequence ID" value="MDI9241470.1"/>
    <property type="molecule type" value="Genomic_DNA"/>
</dbReference>
<organism evidence="7 8">
    <name type="scientific">Fusibacillus kribbianus</name>
    <dbReference type="NCBI Taxonomy" id="3044208"/>
    <lineage>
        <taxon>Bacteria</taxon>
        <taxon>Bacillati</taxon>
        <taxon>Bacillota</taxon>
        <taxon>Clostridia</taxon>
        <taxon>Lachnospirales</taxon>
        <taxon>Lachnospiraceae</taxon>
        <taxon>Fusibacillus</taxon>
    </lineage>
</organism>
<dbReference type="GO" id="GO:0005524">
    <property type="term" value="F:ATP binding"/>
    <property type="evidence" value="ECO:0007669"/>
    <property type="project" value="UniProtKB-KW"/>
</dbReference>
<evidence type="ECO:0000259" key="6">
    <source>
        <dbReference type="PROSITE" id="PS50893"/>
    </source>
</evidence>
<feature type="domain" description="ABC transporter" evidence="6">
    <location>
        <begin position="2"/>
        <end position="237"/>
    </location>
</feature>
<evidence type="ECO:0000256" key="2">
    <source>
        <dbReference type="ARBA" id="ARBA00022448"/>
    </source>
</evidence>
<dbReference type="Proteomes" id="UP001300383">
    <property type="component" value="Unassembled WGS sequence"/>
</dbReference>
<dbReference type="AlphaFoldDB" id="A0AAP4B9C8"/>
<comment type="similarity">
    <text evidence="1">Belongs to the ABC transporter superfamily.</text>
</comment>
<accession>A0AAP4B9C8</accession>
<dbReference type="Gene3D" id="3.40.50.300">
    <property type="entry name" value="P-loop containing nucleotide triphosphate hydrolases"/>
    <property type="match status" value="1"/>
</dbReference>
<dbReference type="InterPro" id="IPR003593">
    <property type="entry name" value="AAA+_ATPase"/>
</dbReference>
<keyword evidence="2" id="KW-0813">Transport</keyword>
<reference evidence="7 8" key="1">
    <citation type="submission" date="2023-05" db="EMBL/GenBank/DDBJ databases">
        <title>[ruminococcus] sp. nov., isolated from a pig farm feces dump.</title>
        <authorList>
            <person name="Chang Y.-H."/>
        </authorList>
    </citation>
    <scope>NUCLEOTIDE SEQUENCE [LARGE SCALE GENOMIC DNA]</scope>
    <source>
        <strain evidence="7 8">YH-rum2234</strain>
    </source>
</reference>
<evidence type="ECO:0000313" key="8">
    <source>
        <dbReference type="Proteomes" id="UP001300383"/>
    </source>
</evidence>
<comment type="caution">
    <text evidence="7">The sequence shown here is derived from an EMBL/GenBank/DDBJ whole genome shotgun (WGS) entry which is preliminary data.</text>
</comment>
<protein>
    <submittedName>
        <fullName evidence="7">ABC transporter ATP-binding protein</fullName>
    </submittedName>
</protein>
<dbReference type="SUPFAM" id="SSF52540">
    <property type="entry name" value="P-loop containing nucleoside triphosphate hydrolases"/>
    <property type="match status" value="1"/>
</dbReference>
<keyword evidence="4 7" id="KW-0067">ATP-binding</keyword>
<gene>
    <name evidence="7" type="ORF">QJ036_03130</name>
</gene>
<dbReference type="GO" id="GO:0015807">
    <property type="term" value="P:L-amino acid transport"/>
    <property type="evidence" value="ECO:0007669"/>
    <property type="project" value="TreeGrafter"/>
</dbReference>
<keyword evidence="5" id="KW-0029">Amino-acid transport</keyword>
<dbReference type="InterPro" id="IPR027417">
    <property type="entry name" value="P-loop_NTPase"/>
</dbReference>
<dbReference type="InterPro" id="IPR052156">
    <property type="entry name" value="BCAA_Transport_ATP-bd_LivF"/>
</dbReference>
<name>A0AAP4B9C8_9FIRM</name>
<dbReference type="PROSITE" id="PS50893">
    <property type="entry name" value="ABC_TRANSPORTER_2"/>
    <property type="match status" value="1"/>
</dbReference>
<evidence type="ECO:0000256" key="4">
    <source>
        <dbReference type="ARBA" id="ARBA00022840"/>
    </source>
</evidence>
<dbReference type="PANTHER" id="PTHR43820">
    <property type="entry name" value="HIGH-AFFINITY BRANCHED-CHAIN AMINO ACID TRANSPORT ATP-BINDING PROTEIN LIVF"/>
    <property type="match status" value="1"/>
</dbReference>
<keyword evidence="8" id="KW-1185">Reference proteome</keyword>